<dbReference type="Proteomes" id="UP000064967">
    <property type="component" value="Chromosome"/>
</dbReference>
<protein>
    <submittedName>
        <fullName evidence="4">DNA-binding response regulator, AraC family</fullName>
    </submittedName>
</protein>
<dbReference type="InterPro" id="IPR001789">
    <property type="entry name" value="Sig_transdc_resp-reg_receiver"/>
</dbReference>
<dbReference type="SMART" id="SM00448">
    <property type="entry name" value="REC"/>
    <property type="match status" value="1"/>
</dbReference>
<dbReference type="Pfam" id="PF00072">
    <property type="entry name" value="Response_reg"/>
    <property type="match status" value="1"/>
</dbReference>
<evidence type="ECO:0000313" key="5">
    <source>
        <dbReference type="Proteomes" id="UP000064967"/>
    </source>
</evidence>
<dbReference type="InterPro" id="IPR050595">
    <property type="entry name" value="Bact_response_regulator"/>
</dbReference>
<sequence length="135" mass="14727">MSHRATVLVVDDDEDTVETMRDILREEGHVVLCARNGREALELVSEKRPDLVLLDLNMPEMDGRSFLETIRNDPALANTHVVVLSGAPDAPRFSCESVSKPLRLDTLLALLERVADAGKAPLPVSTTRIGGDPSD</sequence>
<dbReference type="RefSeq" id="WP_146655123.1">
    <property type="nucleotide sequence ID" value="NZ_CP012333.1"/>
</dbReference>
<feature type="domain" description="Response regulatory" evidence="3">
    <location>
        <begin position="6"/>
        <end position="115"/>
    </location>
</feature>
<evidence type="ECO:0000256" key="2">
    <source>
        <dbReference type="PROSITE-ProRule" id="PRU00169"/>
    </source>
</evidence>
<dbReference type="GO" id="GO:0000160">
    <property type="term" value="P:phosphorelay signal transduction system"/>
    <property type="evidence" value="ECO:0007669"/>
    <property type="project" value="InterPro"/>
</dbReference>
<feature type="modified residue" description="4-aspartylphosphate" evidence="2">
    <location>
        <position position="55"/>
    </location>
</feature>
<dbReference type="PANTHER" id="PTHR44591">
    <property type="entry name" value="STRESS RESPONSE REGULATOR PROTEIN 1"/>
    <property type="match status" value="1"/>
</dbReference>
<dbReference type="AlphaFoldDB" id="A0A0K1QFT5"/>
<dbReference type="EMBL" id="CP012333">
    <property type="protein sequence ID" value="AKV04522.1"/>
    <property type="molecule type" value="Genomic_DNA"/>
</dbReference>
<dbReference type="KEGG" id="llu:AKJ09_11185"/>
<dbReference type="InterPro" id="IPR011006">
    <property type="entry name" value="CheY-like_superfamily"/>
</dbReference>
<dbReference type="GO" id="GO:0003677">
    <property type="term" value="F:DNA binding"/>
    <property type="evidence" value="ECO:0007669"/>
    <property type="project" value="UniProtKB-KW"/>
</dbReference>
<keyword evidence="1 2" id="KW-0597">Phosphoprotein</keyword>
<proteinExistence type="predicted"/>
<dbReference type="STRING" id="1391654.AKJ09_11185"/>
<accession>A0A0K1QFT5</accession>
<evidence type="ECO:0000313" key="4">
    <source>
        <dbReference type="EMBL" id="AKV04522.1"/>
    </source>
</evidence>
<gene>
    <name evidence="4" type="ORF">AKJ09_11185</name>
</gene>
<dbReference type="PROSITE" id="PS50110">
    <property type="entry name" value="RESPONSE_REGULATORY"/>
    <property type="match status" value="1"/>
</dbReference>
<keyword evidence="5" id="KW-1185">Reference proteome</keyword>
<dbReference type="SUPFAM" id="SSF52172">
    <property type="entry name" value="CheY-like"/>
    <property type="match status" value="1"/>
</dbReference>
<dbReference type="Gene3D" id="3.40.50.2300">
    <property type="match status" value="1"/>
</dbReference>
<evidence type="ECO:0000256" key="1">
    <source>
        <dbReference type="ARBA" id="ARBA00022553"/>
    </source>
</evidence>
<name>A0A0K1QFT5_9BACT</name>
<keyword evidence="4" id="KW-0238">DNA-binding</keyword>
<organism evidence="4 5">
    <name type="scientific">Labilithrix luteola</name>
    <dbReference type="NCBI Taxonomy" id="1391654"/>
    <lineage>
        <taxon>Bacteria</taxon>
        <taxon>Pseudomonadati</taxon>
        <taxon>Myxococcota</taxon>
        <taxon>Polyangia</taxon>
        <taxon>Polyangiales</taxon>
        <taxon>Labilitrichaceae</taxon>
        <taxon>Labilithrix</taxon>
    </lineage>
</organism>
<dbReference type="PANTHER" id="PTHR44591:SF3">
    <property type="entry name" value="RESPONSE REGULATORY DOMAIN-CONTAINING PROTEIN"/>
    <property type="match status" value="1"/>
</dbReference>
<evidence type="ECO:0000259" key="3">
    <source>
        <dbReference type="PROSITE" id="PS50110"/>
    </source>
</evidence>
<dbReference type="OrthoDB" id="9816343at2"/>
<reference evidence="4 5" key="1">
    <citation type="submission" date="2015-08" db="EMBL/GenBank/DDBJ databases">
        <authorList>
            <person name="Babu N.S."/>
            <person name="Beckwith C.J."/>
            <person name="Beseler K.G."/>
            <person name="Brison A."/>
            <person name="Carone J.V."/>
            <person name="Caskin T.P."/>
            <person name="Diamond M."/>
            <person name="Durham M.E."/>
            <person name="Foxe J.M."/>
            <person name="Go M."/>
            <person name="Henderson B.A."/>
            <person name="Jones I.B."/>
            <person name="McGettigan J.A."/>
            <person name="Micheletti S.J."/>
            <person name="Nasrallah M.E."/>
            <person name="Ortiz D."/>
            <person name="Piller C.R."/>
            <person name="Privatt S.R."/>
            <person name="Schneider S.L."/>
            <person name="Sharp S."/>
            <person name="Smith T.C."/>
            <person name="Stanton J.D."/>
            <person name="Ullery H.E."/>
            <person name="Wilson R.J."/>
            <person name="Serrano M.G."/>
            <person name="Buck G."/>
            <person name="Lee V."/>
            <person name="Wang Y."/>
            <person name="Carvalho R."/>
            <person name="Voegtly L."/>
            <person name="Shi R."/>
            <person name="Duckworth R."/>
            <person name="Johnson A."/>
            <person name="Loviza R."/>
            <person name="Walstead R."/>
            <person name="Shah Z."/>
            <person name="Kiflezghi M."/>
            <person name="Wade K."/>
            <person name="Ball S.L."/>
            <person name="Bradley K.W."/>
            <person name="Asai D.J."/>
            <person name="Bowman C.A."/>
            <person name="Russell D.A."/>
            <person name="Pope W.H."/>
            <person name="Jacobs-Sera D."/>
            <person name="Hendrix R.W."/>
            <person name="Hatfull G.F."/>
        </authorList>
    </citation>
    <scope>NUCLEOTIDE SEQUENCE [LARGE SCALE GENOMIC DNA]</scope>
    <source>
        <strain evidence="4 5">DSM 27648</strain>
    </source>
</reference>